<dbReference type="RefSeq" id="WP_136914730.1">
    <property type="nucleotide sequence ID" value="NZ_CP039371.1"/>
</dbReference>
<sequence length="296" mass="32753">MSQFKRLFVMLGPQMRHTPALQRAAALAQTSGALLDLNVFVDDVDTFGLMGDGRERERLLEYNRQWLADEAEQLRNDGLDVSTEMRLTRDPLASVLEQVEQLGCDLLVKDVQHEPVLKRLLVTPLDWQLLKDSPVAVHLVSEIRLPLPRQIAAAVDLHSLGDGEHLDDQVIASAHALALQCNAELHLLHVCDAAKTHIADFGAGTVTMPGFDGSVRTAQRTAFNHLGDRHQVPLERRHFLEGPATRAIAQFVSHSRVDVIVMGSHRHDALHTFLGGTTAHVVEHPLCNVLAIKALR</sequence>
<accession>A0A4D6X9M2</accession>
<evidence type="ECO:0000259" key="5">
    <source>
        <dbReference type="Pfam" id="PF00582"/>
    </source>
</evidence>
<feature type="domain" description="UspA" evidence="5">
    <location>
        <begin position="12"/>
        <end position="140"/>
    </location>
</feature>
<dbReference type="PANTHER" id="PTHR47892">
    <property type="entry name" value="UNIVERSAL STRESS PROTEIN E"/>
    <property type="match status" value="1"/>
</dbReference>
<comment type="similarity">
    <text evidence="2">Belongs to the universal stress protein A family.</text>
</comment>
<dbReference type="SUPFAM" id="SSF52402">
    <property type="entry name" value="Adenine nucleotide alpha hydrolases-like"/>
    <property type="match status" value="2"/>
</dbReference>
<dbReference type="PANTHER" id="PTHR47892:SF1">
    <property type="entry name" value="UNIVERSAL STRESS PROTEIN E"/>
    <property type="match status" value="1"/>
</dbReference>
<protein>
    <submittedName>
        <fullName evidence="6">Universal stress protein</fullName>
    </submittedName>
</protein>
<dbReference type="Proteomes" id="UP000298551">
    <property type="component" value="Chromosome"/>
</dbReference>
<reference evidence="7" key="1">
    <citation type="submission" date="2019-04" db="EMBL/GenBank/DDBJ databases">
        <title>Genome sequence of Pseudomonas putida 1290, an auxin catabolizing strain.</title>
        <authorList>
            <person name="Laird T.S."/>
            <person name="Leveau J.H.J."/>
        </authorList>
    </citation>
    <scope>NUCLEOTIDE SEQUENCE [LARGE SCALE GENOMIC DNA]</scope>
    <source>
        <strain evidence="7">1290</strain>
    </source>
</reference>
<dbReference type="Pfam" id="PF00582">
    <property type="entry name" value="Usp"/>
    <property type="match status" value="2"/>
</dbReference>
<proteinExistence type="inferred from homology"/>
<evidence type="ECO:0000313" key="7">
    <source>
        <dbReference type="Proteomes" id="UP000298551"/>
    </source>
</evidence>
<dbReference type="OrthoDB" id="239260at2"/>
<feature type="domain" description="UspA" evidence="5">
    <location>
        <begin position="162"/>
        <end position="293"/>
    </location>
</feature>
<evidence type="ECO:0000256" key="3">
    <source>
        <dbReference type="ARBA" id="ARBA00022490"/>
    </source>
</evidence>
<dbReference type="GO" id="GO:0005737">
    <property type="term" value="C:cytoplasm"/>
    <property type="evidence" value="ECO:0007669"/>
    <property type="project" value="UniProtKB-SubCell"/>
</dbReference>
<evidence type="ECO:0000256" key="2">
    <source>
        <dbReference type="ARBA" id="ARBA00008791"/>
    </source>
</evidence>
<evidence type="ECO:0000256" key="4">
    <source>
        <dbReference type="ARBA" id="ARBA00037131"/>
    </source>
</evidence>
<comment type="subcellular location">
    <subcellularLocation>
        <location evidence="1">Cytoplasm</location>
    </subcellularLocation>
</comment>
<dbReference type="Gene3D" id="3.40.50.12370">
    <property type="match status" value="1"/>
</dbReference>
<evidence type="ECO:0000313" key="6">
    <source>
        <dbReference type="EMBL" id="QCI12573.1"/>
    </source>
</evidence>
<dbReference type="InterPro" id="IPR006016">
    <property type="entry name" value="UspA"/>
</dbReference>
<dbReference type="EMBL" id="CP039371">
    <property type="protein sequence ID" value="QCI12573.1"/>
    <property type="molecule type" value="Genomic_DNA"/>
</dbReference>
<name>A0A4D6X9M2_PSEPU</name>
<comment type="function">
    <text evidence="4">Required for resistance to DNA-damaging agents.</text>
</comment>
<organism evidence="6 7">
    <name type="scientific">Pseudomonas putida</name>
    <name type="common">Arthrobacter siderocapsulatus</name>
    <dbReference type="NCBI Taxonomy" id="303"/>
    <lineage>
        <taxon>Bacteria</taxon>
        <taxon>Pseudomonadati</taxon>
        <taxon>Pseudomonadota</taxon>
        <taxon>Gammaproteobacteria</taxon>
        <taxon>Pseudomonadales</taxon>
        <taxon>Pseudomonadaceae</taxon>
        <taxon>Pseudomonas</taxon>
    </lineage>
</organism>
<dbReference type="AlphaFoldDB" id="A0A4D6X9M2"/>
<evidence type="ECO:0000256" key="1">
    <source>
        <dbReference type="ARBA" id="ARBA00004496"/>
    </source>
</evidence>
<keyword evidence="3" id="KW-0963">Cytoplasm</keyword>
<gene>
    <name evidence="6" type="ORF">E6B08_14880</name>
</gene>